<accession>A0A5N6QGH0</accession>
<protein>
    <submittedName>
        <fullName evidence="2">Uncharacterized protein</fullName>
    </submittedName>
</protein>
<evidence type="ECO:0000256" key="1">
    <source>
        <dbReference type="SAM" id="MobiDB-lite"/>
    </source>
</evidence>
<keyword evidence="3" id="KW-1185">Reference proteome</keyword>
<dbReference type="AlphaFoldDB" id="A0A5N6QGH0"/>
<name>A0A5N6QGH0_9ROSI</name>
<organism evidence="2 3">
    <name type="scientific">Carpinus fangiana</name>
    <dbReference type="NCBI Taxonomy" id="176857"/>
    <lineage>
        <taxon>Eukaryota</taxon>
        <taxon>Viridiplantae</taxon>
        <taxon>Streptophyta</taxon>
        <taxon>Embryophyta</taxon>
        <taxon>Tracheophyta</taxon>
        <taxon>Spermatophyta</taxon>
        <taxon>Magnoliopsida</taxon>
        <taxon>eudicotyledons</taxon>
        <taxon>Gunneridae</taxon>
        <taxon>Pentapetalae</taxon>
        <taxon>rosids</taxon>
        <taxon>fabids</taxon>
        <taxon>Fagales</taxon>
        <taxon>Betulaceae</taxon>
        <taxon>Carpinus</taxon>
    </lineage>
</organism>
<evidence type="ECO:0000313" key="2">
    <source>
        <dbReference type="EMBL" id="KAE7997749.1"/>
    </source>
</evidence>
<dbReference type="Proteomes" id="UP000327013">
    <property type="component" value="Chromosome 1"/>
</dbReference>
<gene>
    <name evidence="2" type="ORF">FH972_002353</name>
</gene>
<sequence length="70" mass="7556">MDSSSHPSYAATHARDTGDFGSYINDGLGSVEFCLEDVCDLAPALSQATLLDLECVLRIEWNYSFSPGVP</sequence>
<evidence type="ECO:0000313" key="3">
    <source>
        <dbReference type="Proteomes" id="UP000327013"/>
    </source>
</evidence>
<dbReference type="EMBL" id="CM017321">
    <property type="protein sequence ID" value="KAE7997749.1"/>
    <property type="molecule type" value="Genomic_DNA"/>
</dbReference>
<proteinExistence type="predicted"/>
<reference evidence="2 3" key="1">
    <citation type="submission" date="2019-06" db="EMBL/GenBank/DDBJ databases">
        <title>A chromosomal-level reference genome of Carpinus fangiana (Coryloideae, Betulaceae).</title>
        <authorList>
            <person name="Yang X."/>
            <person name="Wang Z."/>
            <person name="Zhang L."/>
            <person name="Hao G."/>
            <person name="Liu J."/>
            <person name="Yang Y."/>
        </authorList>
    </citation>
    <scope>NUCLEOTIDE SEQUENCE [LARGE SCALE GENOMIC DNA]</scope>
    <source>
        <strain evidence="2">Cfa_2016G</strain>
        <tissue evidence="2">Leaf</tissue>
    </source>
</reference>
<feature type="region of interest" description="Disordered" evidence="1">
    <location>
        <begin position="1"/>
        <end position="21"/>
    </location>
</feature>